<dbReference type="EMBL" id="LCDO01000004">
    <property type="protein sequence ID" value="KKS56941.1"/>
    <property type="molecule type" value="Genomic_DNA"/>
</dbReference>
<feature type="transmembrane region" description="Helical" evidence="1">
    <location>
        <begin position="83"/>
        <end position="110"/>
    </location>
</feature>
<gene>
    <name evidence="2" type="ORF">UV20_C0004G0037</name>
</gene>
<dbReference type="Proteomes" id="UP000034837">
    <property type="component" value="Unassembled WGS sequence"/>
</dbReference>
<sequence>MKTKWLNFVLLLTNRIYARKQNILTLTGIQTVGGILVLILLEIILAIVSLPIYLTTKSDGVVAYFEEKGGYEKVAFDYNLRRILTMTGVGVILLIWLIKLLLIISVSSIFGPLKLYQVSDLRPAEMADKLLVQTETGIQTARVSQDLSIPILSGIKKERGGNYLFYGEARPLATVVLLLSDLQTVIYSGVANDKGQWEITHLRQDIKLRDGNHSVLVFSYDEQKGIRSNISSAQYFKISTPWYEDLMSQVDILANWSVVLIIVLGVFITFLTI</sequence>
<accession>A0A0G1CE20</accession>
<keyword evidence="1" id="KW-0472">Membrane</keyword>
<name>A0A0G1CE20_9BACT</name>
<feature type="transmembrane region" description="Helical" evidence="1">
    <location>
        <begin position="252"/>
        <end position="271"/>
    </location>
</feature>
<evidence type="ECO:0000313" key="3">
    <source>
        <dbReference type="Proteomes" id="UP000034837"/>
    </source>
</evidence>
<evidence type="ECO:0000313" key="2">
    <source>
        <dbReference type="EMBL" id="KKS56941.1"/>
    </source>
</evidence>
<comment type="caution">
    <text evidence="2">The sequence shown here is derived from an EMBL/GenBank/DDBJ whole genome shotgun (WGS) entry which is preliminary data.</text>
</comment>
<dbReference type="AlphaFoldDB" id="A0A0G1CE20"/>
<protein>
    <submittedName>
        <fullName evidence="2">Uncharacterized protein</fullName>
    </submittedName>
</protein>
<feature type="transmembrane region" description="Helical" evidence="1">
    <location>
        <begin position="34"/>
        <end position="54"/>
    </location>
</feature>
<keyword evidence="1" id="KW-0812">Transmembrane</keyword>
<reference evidence="2 3" key="1">
    <citation type="journal article" date="2015" name="Nature">
        <title>rRNA introns, odd ribosomes, and small enigmatic genomes across a large radiation of phyla.</title>
        <authorList>
            <person name="Brown C.T."/>
            <person name="Hug L.A."/>
            <person name="Thomas B.C."/>
            <person name="Sharon I."/>
            <person name="Castelle C.J."/>
            <person name="Singh A."/>
            <person name="Wilkins M.J."/>
            <person name="Williams K.H."/>
            <person name="Banfield J.F."/>
        </authorList>
    </citation>
    <scope>NUCLEOTIDE SEQUENCE [LARGE SCALE GENOMIC DNA]</scope>
</reference>
<keyword evidence="1" id="KW-1133">Transmembrane helix</keyword>
<organism evidence="2 3">
    <name type="scientific">Candidatus Magasanikbacteria bacterium GW2011_GWA2_42_32</name>
    <dbReference type="NCBI Taxonomy" id="1619039"/>
    <lineage>
        <taxon>Bacteria</taxon>
        <taxon>Candidatus Magasanikiibacteriota</taxon>
    </lineage>
</organism>
<proteinExistence type="predicted"/>
<evidence type="ECO:0000256" key="1">
    <source>
        <dbReference type="SAM" id="Phobius"/>
    </source>
</evidence>